<dbReference type="PANTHER" id="PTHR37477:SF1">
    <property type="entry name" value="COBALT-PRECORRIN-5A HYDROLASE"/>
    <property type="match status" value="1"/>
</dbReference>
<dbReference type="InterPro" id="IPR002750">
    <property type="entry name" value="CobE/GbiG_C"/>
</dbReference>
<feature type="domain" description="CobE/GbiG C-terminal" evidence="1">
    <location>
        <begin position="206"/>
        <end position="321"/>
    </location>
</feature>
<dbReference type="GO" id="GO:0043779">
    <property type="term" value="F:cobalt-precorrin-5A acetaldehyde-lyase activity"/>
    <property type="evidence" value="ECO:0007669"/>
    <property type="project" value="UniProtKB-EC"/>
</dbReference>
<dbReference type="Pfam" id="PF01890">
    <property type="entry name" value="CbiG_C"/>
    <property type="match status" value="1"/>
</dbReference>
<reference evidence="4" key="1">
    <citation type="submission" date="2021-11" db="EMBL/GenBank/DDBJ databases">
        <authorList>
            <person name="Qingchun L."/>
            <person name="Dong Z."/>
            <person name="Zongwei Q."/>
            <person name="Jia Z."/>
            <person name="Duotao L."/>
        </authorList>
    </citation>
    <scope>NUCLEOTIDE SEQUENCE</scope>
    <source>
        <strain evidence="4">WLY-B-L2</strain>
    </source>
</reference>
<dbReference type="InterPro" id="IPR021744">
    <property type="entry name" value="CbiG_N"/>
</dbReference>
<comment type="caution">
    <text evidence="4">The sequence shown here is derived from an EMBL/GenBank/DDBJ whole genome shotgun (WGS) entry which is preliminary data.</text>
</comment>
<dbReference type="Gene3D" id="3.40.50.11220">
    <property type="match status" value="1"/>
</dbReference>
<dbReference type="SUPFAM" id="SSF159664">
    <property type="entry name" value="CobE/GbiG C-terminal domain-like"/>
    <property type="match status" value="1"/>
</dbReference>
<feature type="domain" description="Cobalamin synthesis G N-terminal" evidence="2">
    <location>
        <begin position="41"/>
        <end position="120"/>
    </location>
</feature>
<dbReference type="RefSeq" id="WP_179977842.1">
    <property type="nucleotide sequence ID" value="NZ_JAJJPB010000010.1"/>
</dbReference>
<dbReference type="PANTHER" id="PTHR37477">
    <property type="entry name" value="COBALT-PRECORRIN-5A HYDROLASE"/>
    <property type="match status" value="1"/>
</dbReference>
<protein>
    <submittedName>
        <fullName evidence="4">Cobalt-precorrin 5A hydrolase</fullName>
        <ecNumber evidence="4">3.7.1.12</ecNumber>
    </submittedName>
</protein>
<proteinExistence type="predicted"/>
<dbReference type="NCBIfam" id="NF004466">
    <property type="entry name" value="PRK05788.1-4"/>
    <property type="match status" value="1"/>
</dbReference>
<dbReference type="Gene3D" id="3.30.420.180">
    <property type="entry name" value="CobE/GbiG C-terminal domain"/>
    <property type="match status" value="1"/>
</dbReference>
<dbReference type="SUPFAM" id="SSF159672">
    <property type="entry name" value="CbiG N-terminal domain-like"/>
    <property type="match status" value="1"/>
</dbReference>
<dbReference type="EMBL" id="JAJJPB010000010">
    <property type="protein sequence ID" value="MCC9295080.1"/>
    <property type="molecule type" value="Genomic_DNA"/>
</dbReference>
<dbReference type="InterPro" id="IPR036518">
    <property type="entry name" value="CobE/GbiG_C_sf"/>
</dbReference>
<feature type="domain" description="Cobalamin biosynthesis central region" evidence="3">
    <location>
        <begin position="126"/>
        <end position="190"/>
    </location>
</feature>
<dbReference type="InterPro" id="IPR021745">
    <property type="entry name" value="CbiG_mid"/>
</dbReference>
<dbReference type="EC" id="3.7.1.12" evidence="4"/>
<dbReference type="Proteomes" id="UP001165422">
    <property type="component" value="Unassembled WGS sequence"/>
</dbReference>
<dbReference type="InterPro" id="IPR038029">
    <property type="entry name" value="GbiG_N_sf"/>
</dbReference>
<organism evidence="4 5">
    <name type="scientific">Clostridium aromativorans</name>
    <dbReference type="NCBI Taxonomy" id="2836848"/>
    <lineage>
        <taxon>Bacteria</taxon>
        <taxon>Bacillati</taxon>
        <taxon>Bacillota</taxon>
        <taxon>Clostridia</taxon>
        <taxon>Eubacteriales</taxon>
        <taxon>Clostridiaceae</taxon>
        <taxon>Clostridium</taxon>
    </lineage>
</organism>
<dbReference type="InterPro" id="IPR052553">
    <property type="entry name" value="CbiG_hydrolase"/>
</dbReference>
<evidence type="ECO:0000259" key="1">
    <source>
        <dbReference type="Pfam" id="PF01890"/>
    </source>
</evidence>
<gene>
    <name evidence="4" type="primary">cbiG</name>
    <name evidence="4" type="ORF">LN736_09455</name>
</gene>
<evidence type="ECO:0000313" key="4">
    <source>
        <dbReference type="EMBL" id="MCC9295080.1"/>
    </source>
</evidence>
<evidence type="ECO:0000259" key="2">
    <source>
        <dbReference type="Pfam" id="PF11760"/>
    </source>
</evidence>
<dbReference type="Pfam" id="PF11760">
    <property type="entry name" value="CbiG_N"/>
    <property type="match status" value="1"/>
</dbReference>
<evidence type="ECO:0000259" key="3">
    <source>
        <dbReference type="Pfam" id="PF11761"/>
    </source>
</evidence>
<accession>A0ABS8N5M3</accession>
<sequence length="331" mass="36107">MKIAVISVTDAGGKIAAKLAEVFSLDLYSKNNCSFNLKSITEMVMSKYRKIVFISSTGIAVRAIAPFIESKDRDPAVVVIDSSGKFAISLLSGHLGGANELTIKLADVLKAVPVITTATDNMGIKAPDVLARDNDLVIDSLKDAKYLAALLVKGEKVGFVDEDNLIDVPYGYSLQLGNVQGILCITHKKNLNMESVRTLKLVRKNIVLGIGCRKGFKPSDMIDKVVELLEDNNIDERAIKYIATAEIKAQEKAIIELAQYFKCKVRIFSLEEIKSVQNNYKGSDFVEESVGVRAVCEPCVELTGSDLVTGKIKSGGMTLCIGKLKYDKRMC</sequence>
<keyword evidence="4" id="KW-0378">Hydrolase</keyword>
<name>A0ABS8N5M3_9CLOT</name>
<keyword evidence="5" id="KW-1185">Reference proteome</keyword>
<dbReference type="Pfam" id="PF11761">
    <property type="entry name" value="CbiG_mid"/>
    <property type="match status" value="1"/>
</dbReference>
<evidence type="ECO:0000313" key="5">
    <source>
        <dbReference type="Proteomes" id="UP001165422"/>
    </source>
</evidence>